<keyword evidence="1" id="KW-1133">Transmembrane helix</keyword>
<accession>A0A2T0U6M2</accession>
<evidence type="ECO:0000313" key="3">
    <source>
        <dbReference type="Proteomes" id="UP000238034"/>
    </source>
</evidence>
<evidence type="ECO:0008006" key="4">
    <source>
        <dbReference type="Google" id="ProtNLM"/>
    </source>
</evidence>
<comment type="caution">
    <text evidence="2">The sequence shown here is derived from an EMBL/GenBank/DDBJ whole genome shotgun (WGS) entry which is preliminary data.</text>
</comment>
<organism evidence="2 3">
    <name type="scientific">Arcticibacter pallidicorallinus</name>
    <dbReference type="NCBI Taxonomy" id="1259464"/>
    <lineage>
        <taxon>Bacteria</taxon>
        <taxon>Pseudomonadati</taxon>
        <taxon>Bacteroidota</taxon>
        <taxon>Sphingobacteriia</taxon>
        <taxon>Sphingobacteriales</taxon>
        <taxon>Sphingobacteriaceae</taxon>
        <taxon>Arcticibacter</taxon>
    </lineage>
</organism>
<keyword evidence="3" id="KW-1185">Reference proteome</keyword>
<feature type="transmembrane region" description="Helical" evidence="1">
    <location>
        <begin position="109"/>
        <end position="127"/>
    </location>
</feature>
<name>A0A2T0U6M2_9SPHI</name>
<dbReference type="EMBL" id="PVTH01000003">
    <property type="protein sequence ID" value="PRY53557.1"/>
    <property type="molecule type" value="Genomic_DNA"/>
</dbReference>
<feature type="transmembrane region" description="Helical" evidence="1">
    <location>
        <begin position="81"/>
        <end position="103"/>
    </location>
</feature>
<sequence length="140" mass="15805">MCFHVFGHTISKQKQKLSIKKFLFQFCGVLIAASVLALALDAYYSLLVPQFWLIFGFLAGLTIVAYIASYAGIKTGGELSVYVLMAAIFIKLIVSLLFVVIYLQKHRVNGTFFALEFFSLYFLFTAFEVKSLLLNLRPPK</sequence>
<feature type="transmembrane region" description="Helical" evidence="1">
    <location>
        <begin position="50"/>
        <end position="69"/>
    </location>
</feature>
<reference evidence="2 3" key="1">
    <citation type="submission" date="2018-03" db="EMBL/GenBank/DDBJ databases">
        <title>Genomic Encyclopedia of Type Strains, Phase III (KMG-III): the genomes of soil and plant-associated and newly described type strains.</title>
        <authorList>
            <person name="Whitman W."/>
        </authorList>
    </citation>
    <scope>NUCLEOTIDE SEQUENCE [LARGE SCALE GENOMIC DNA]</scope>
    <source>
        <strain evidence="2 3">CGMCC 1.9313</strain>
    </source>
</reference>
<proteinExistence type="predicted"/>
<evidence type="ECO:0000313" key="2">
    <source>
        <dbReference type="EMBL" id="PRY53557.1"/>
    </source>
</evidence>
<feature type="transmembrane region" description="Helical" evidence="1">
    <location>
        <begin position="22"/>
        <end position="44"/>
    </location>
</feature>
<dbReference type="Proteomes" id="UP000238034">
    <property type="component" value="Unassembled WGS sequence"/>
</dbReference>
<dbReference type="AlphaFoldDB" id="A0A2T0U6M2"/>
<gene>
    <name evidence="2" type="ORF">B0I27_10322</name>
</gene>
<evidence type="ECO:0000256" key="1">
    <source>
        <dbReference type="SAM" id="Phobius"/>
    </source>
</evidence>
<keyword evidence="1" id="KW-0472">Membrane</keyword>
<protein>
    <recommendedName>
        <fullName evidence="4">ATP synthase protein I</fullName>
    </recommendedName>
</protein>
<keyword evidence="1" id="KW-0812">Transmembrane</keyword>